<dbReference type="InterPro" id="IPR036291">
    <property type="entry name" value="NAD(P)-bd_dom_sf"/>
</dbReference>
<dbReference type="InterPro" id="IPR050223">
    <property type="entry name" value="D-isomer_2-hydroxyacid_DH"/>
</dbReference>
<dbReference type="PANTHER" id="PTHR10996:SF178">
    <property type="entry name" value="2-HYDROXYACID DEHYDROGENASE YGL185C-RELATED"/>
    <property type="match status" value="1"/>
</dbReference>
<evidence type="ECO:0000313" key="5">
    <source>
        <dbReference type="Proteomes" id="UP000523795"/>
    </source>
</evidence>
<evidence type="ECO:0000256" key="1">
    <source>
        <dbReference type="ARBA" id="ARBA00023002"/>
    </source>
</evidence>
<evidence type="ECO:0000313" key="4">
    <source>
        <dbReference type="EMBL" id="NKX49641.1"/>
    </source>
</evidence>
<dbReference type="CDD" id="cd12165">
    <property type="entry name" value="2-Hacid_dh_6"/>
    <property type="match status" value="1"/>
</dbReference>
<dbReference type="PANTHER" id="PTHR10996">
    <property type="entry name" value="2-HYDROXYACID DEHYDROGENASE-RELATED"/>
    <property type="match status" value="1"/>
</dbReference>
<dbReference type="SUPFAM" id="SSF51735">
    <property type="entry name" value="NAD(P)-binding Rossmann-fold domains"/>
    <property type="match status" value="1"/>
</dbReference>
<keyword evidence="2" id="KW-0520">NAD</keyword>
<reference evidence="4 5" key="1">
    <citation type="submission" date="2020-04" db="EMBL/GenBank/DDBJ databases">
        <authorList>
            <person name="Liu S."/>
        </authorList>
    </citation>
    <scope>NUCLEOTIDE SEQUENCE [LARGE SCALE GENOMIC DNA]</scope>
    <source>
        <strain evidence="4 5">CGMCC 1.15091</strain>
    </source>
</reference>
<name>A0ABX1JLM5_9MICC</name>
<dbReference type="InterPro" id="IPR029753">
    <property type="entry name" value="D-isomer_DH_CS"/>
</dbReference>
<organism evidence="4 5">
    <name type="scientific">Arthrobacter deserti</name>
    <dbReference type="NCBI Taxonomy" id="1742687"/>
    <lineage>
        <taxon>Bacteria</taxon>
        <taxon>Bacillati</taxon>
        <taxon>Actinomycetota</taxon>
        <taxon>Actinomycetes</taxon>
        <taxon>Micrococcales</taxon>
        <taxon>Micrococcaceae</taxon>
        <taxon>Arthrobacter</taxon>
    </lineage>
</organism>
<protein>
    <submittedName>
        <fullName evidence="4">Hydroxyacid dehydrogenase</fullName>
    </submittedName>
</protein>
<feature type="domain" description="D-isomer specific 2-hydroxyacid dehydrogenase NAD-binding" evidence="3">
    <location>
        <begin position="122"/>
        <end position="309"/>
    </location>
</feature>
<proteinExistence type="predicted"/>
<keyword evidence="1" id="KW-0560">Oxidoreductase</keyword>
<evidence type="ECO:0000256" key="2">
    <source>
        <dbReference type="ARBA" id="ARBA00023027"/>
    </source>
</evidence>
<gene>
    <name evidence="4" type="ORF">HER39_03420</name>
</gene>
<dbReference type="PROSITE" id="PS00671">
    <property type="entry name" value="D_2_HYDROXYACID_DH_3"/>
    <property type="match status" value="1"/>
</dbReference>
<dbReference type="EMBL" id="JAAZSR010000028">
    <property type="protein sequence ID" value="NKX49641.1"/>
    <property type="molecule type" value="Genomic_DNA"/>
</dbReference>
<dbReference type="Gene3D" id="3.40.50.720">
    <property type="entry name" value="NAD(P)-binding Rossmann-like Domain"/>
    <property type="match status" value="2"/>
</dbReference>
<keyword evidence="5" id="KW-1185">Reference proteome</keyword>
<comment type="caution">
    <text evidence="4">The sequence shown here is derived from an EMBL/GenBank/DDBJ whole genome shotgun (WGS) entry which is preliminary data.</text>
</comment>
<dbReference type="Proteomes" id="UP000523795">
    <property type="component" value="Unassembled WGS sequence"/>
</dbReference>
<dbReference type="SUPFAM" id="SSF52283">
    <property type="entry name" value="Formate/glycerate dehydrogenase catalytic domain-like"/>
    <property type="match status" value="1"/>
</dbReference>
<dbReference type="InterPro" id="IPR006140">
    <property type="entry name" value="D-isomer_DH_NAD-bd"/>
</dbReference>
<accession>A0ABX1JLM5</accession>
<evidence type="ECO:0000259" key="3">
    <source>
        <dbReference type="Pfam" id="PF02826"/>
    </source>
</evidence>
<sequence>MPAPDPVPAARPGKRAATPLRVVVTDPIISRFAGRLTRGLDGHEWTFAAAAAAAERLAAIAAAEVVVCSHLSEQEAAVAASARLVHVTGAGLGRVAISALPAAAAGANTFHHARPIAEHVLMSVLALNRRLLASDRQLRSGSWRTIANDSSVPLHRTLDTMTLGVVGLGSIGAEVARLGAGLGMETLAVRSRPEAPLPDGVRPGWVGGTADLPRLLAGSDAVVVTVPLSAATEGLIGPAELALMKPGAFLVNVARGPVVDQAALYAALSGGSLAGAAIDVWWGAPAPGRTPPADFPFAELENVILTPHYSGHARSTFERRADDIAGNIARLAEGRPLLNVVRSGSQQ</sequence>
<dbReference type="Pfam" id="PF02826">
    <property type="entry name" value="2-Hacid_dh_C"/>
    <property type="match status" value="1"/>
</dbReference>